<dbReference type="OrthoDB" id="6627826at2759"/>
<sequence length="131" mass="15066">MWYKLQKALLVFVIVLISLTNCFFLNNVNDLRSIPDKQTGIFFESRKRKKKFRTLTTWILGALLVKMIIFPIAVKAMAVMATISVLLSGMSWITSAIVGFIKLAARRPPHFDHHDVHYVHGHDVWEKNGRS</sequence>
<keyword evidence="3" id="KW-1185">Reference proteome</keyword>
<feature type="transmembrane region" description="Helical" evidence="1">
    <location>
        <begin position="55"/>
        <end position="74"/>
    </location>
</feature>
<reference evidence="2" key="1">
    <citation type="submission" date="2020-08" db="EMBL/GenBank/DDBJ databases">
        <title>Genome sequencing and assembly of the red palm weevil Rhynchophorus ferrugineus.</title>
        <authorList>
            <person name="Dias G.B."/>
            <person name="Bergman C.M."/>
            <person name="Manee M."/>
        </authorList>
    </citation>
    <scope>NUCLEOTIDE SEQUENCE</scope>
    <source>
        <strain evidence="2">AA-2017</strain>
        <tissue evidence="2">Whole larva</tissue>
    </source>
</reference>
<comment type="caution">
    <text evidence="2">The sequence shown here is derived from an EMBL/GenBank/DDBJ whole genome shotgun (WGS) entry which is preliminary data.</text>
</comment>
<name>A0A834MGX2_RHYFE</name>
<feature type="transmembrane region" description="Helical" evidence="1">
    <location>
        <begin position="80"/>
        <end position="101"/>
    </location>
</feature>
<keyword evidence="1" id="KW-0812">Transmembrane</keyword>
<organism evidence="2 3">
    <name type="scientific">Rhynchophorus ferrugineus</name>
    <name type="common">Red palm weevil</name>
    <name type="synonym">Curculio ferrugineus</name>
    <dbReference type="NCBI Taxonomy" id="354439"/>
    <lineage>
        <taxon>Eukaryota</taxon>
        <taxon>Metazoa</taxon>
        <taxon>Ecdysozoa</taxon>
        <taxon>Arthropoda</taxon>
        <taxon>Hexapoda</taxon>
        <taxon>Insecta</taxon>
        <taxon>Pterygota</taxon>
        <taxon>Neoptera</taxon>
        <taxon>Endopterygota</taxon>
        <taxon>Coleoptera</taxon>
        <taxon>Polyphaga</taxon>
        <taxon>Cucujiformia</taxon>
        <taxon>Curculionidae</taxon>
        <taxon>Dryophthorinae</taxon>
        <taxon>Rhynchophorus</taxon>
    </lineage>
</organism>
<keyword evidence="1" id="KW-0472">Membrane</keyword>
<dbReference type="AlphaFoldDB" id="A0A834MGX2"/>
<evidence type="ECO:0000256" key="1">
    <source>
        <dbReference type="SAM" id="Phobius"/>
    </source>
</evidence>
<evidence type="ECO:0000313" key="3">
    <source>
        <dbReference type="Proteomes" id="UP000625711"/>
    </source>
</evidence>
<dbReference type="EMBL" id="JAACXV010000356">
    <property type="protein sequence ID" value="KAF7279555.1"/>
    <property type="molecule type" value="Genomic_DNA"/>
</dbReference>
<gene>
    <name evidence="2" type="ORF">GWI33_007074</name>
</gene>
<keyword evidence="1" id="KW-1133">Transmembrane helix</keyword>
<dbReference type="Proteomes" id="UP000625711">
    <property type="component" value="Unassembled WGS sequence"/>
</dbReference>
<evidence type="ECO:0000313" key="2">
    <source>
        <dbReference type="EMBL" id="KAF7279555.1"/>
    </source>
</evidence>
<proteinExistence type="predicted"/>
<accession>A0A834MGX2</accession>
<protein>
    <submittedName>
        <fullName evidence="2">Uncharacterized protein</fullName>
    </submittedName>
</protein>
<feature type="transmembrane region" description="Helical" evidence="1">
    <location>
        <begin position="6"/>
        <end position="25"/>
    </location>
</feature>